<evidence type="ECO:0000313" key="2">
    <source>
        <dbReference type="Proteomes" id="UP000276215"/>
    </source>
</evidence>
<accession>A0A3N4JAG7</accession>
<protein>
    <submittedName>
        <fullName evidence="1">Uncharacterized protein</fullName>
    </submittedName>
</protein>
<name>A0A3N4JAG7_9PEZI</name>
<dbReference type="STRING" id="1336337.A0A3N4JAG7"/>
<feature type="non-terminal residue" evidence="1">
    <location>
        <position position="1"/>
    </location>
</feature>
<reference evidence="1 2" key="1">
    <citation type="journal article" date="2018" name="Nat. Ecol. Evol.">
        <title>Pezizomycetes genomes reveal the molecular basis of ectomycorrhizal truffle lifestyle.</title>
        <authorList>
            <person name="Murat C."/>
            <person name="Payen T."/>
            <person name="Noel B."/>
            <person name="Kuo A."/>
            <person name="Morin E."/>
            <person name="Chen J."/>
            <person name="Kohler A."/>
            <person name="Krizsan K."/>
            <person name="Balestrini R."/>
            <person name="Da Silva C."/>
            <person name="Montanini B."/>
            <person name="Hainaut M."/>
            <person name="Levati E."/>
            <person name="Barry K.W."/>
            <person name="Belfiori B."/>
            <person name="Cichocki N."/>
            <person name="Clum A."/>
            <person name="Dockter R.B."/>
            <person name="Fauchery L."/>
            <person name="Guy J."/>
            <person name="Iotti M."/>
            <person name="Le Tacon F."/>
            <person name="Lindquist E.A."/>
            <person name="Lipzen A."/>
            <person name="Malagnac F."/>
            <person name="Mello A."/>
            <person name="Molinier V."/>
            <person name="Miyauchi S."/>
            <person name="Poulain J."/>
            <person name="Riccioni C."/>
            <person name="Rubini A."/>
            <person name="Sitrit Y."/>
            <person name="Splivallo R."/>
            <person name="Traeger S."/>
            <person name="Wang M."/>
            <person name="Zifcakova L."/>
            <person name="Wipf D."/>
            <person name="Zambonelli A."/>
            <person name="Paolocci F."/>
            <person name="Nowrousian M."/>
            <person name="Ottonello S."/>
            <person name="Baldrian P."/>
            <person name="Spatafora J.W."/>
            <person name="Henrissat B."/>
            <person name="Nagy L.G."/>
            <person name="Aury J.M."/>
            <person name="Wincker P."/>
            <person name="Grigoriev I.V."/>
            <person name="Bonfante P."/>
            <person name="Martin F.M."/>
        </authorList>
    </citation>
    <scope>NUCLEOTIDE SEQUENCE [LARGE SCALE GENOMIC DNA]</scope>
    <source>
        <strain evidence="1 2">120613-1</strain>
    </source>
</reference>
<evidence type="ECO:0000313" key="1">
    <source>
        <dbReference type="EMBL" id="RPA93440.1"/>
    </source>
</evidence>
<organism evidence="1 2">
    <name type="scientific">Choiromyces venosus 120613-1</name>
    <dbReference type="NCBI Taxonomy" id="1336337"/>
    <lineage>
        <taxon>Eukaryota</taxon>
        <taxon>Fungi</taxon>
        <taxon>Dikarya</taxon>
        <taxon>Ascomycota</taxon>
        <taxon>Pezizomycotina</taxon>
        <taxon>Pezizomycetes</taxon>
        <taxon>Pezizales</taxon>
        <taxon>Tuberaceae</taxon>
        <taxon>Choiromyces</taxon>
    </lineage>
</organism>
<proteinExistence type="predicted"/>
<dbReference type="InterPro" id="IPR029058">
    <property type="entry name" value="AB_hydrolase_fold"/>
</dbReference>
<dbReference type="OrthoDB" id="19657at2759"/>
<dbReference type="Gene3D" id="3.40.50.1820">
    <property type="entry name" value="alpha/beta hydrolase"/>
    <property type="match status" value="1"/>
</dbReference>
<dbReference type="Proteomes" id="UP000276215">
    <property type="component" value="Unassembled WGS sequence"/>
</dbReference>
<gene>
    <name evidence="1" type="ORF">L873DRAFT_1590947</name>
</gene>
<keyword evidence="2" id="KW-1185">Reference proteome</keyword>
<sequence length="111" mass="12163">ETFAPPEEFIERLTPATFGANVDGMYNYWRDTIRSKYSGTEGRKKLACVIKCLLERDGVEQCVGGAQVPVLIGHGSEDAMYSLDVARMGVERFRGKGGCEMVVVDGGQNLL</sequence>
<dbReference type="SUPFAM" id="SSF53474">
    <property type="entry name" value="alpha/beta-Hydrolases"/>
    <property type="match status" value="1"/>
</dbReference>
<dbReference type="AlphaFoldDB" id="A0A3N4JAG7"/>
<feature type="non-terminal residue" evidence="1">
    <location>
        <position position="111"/>
    </location>
</feature>
<dbReference type="EMBL" id="ML120452">
    <property type="protein sequence ID" value="RPA93440.1"/>
    <property type="molecule type" value="Genomic_DNA"/>
</dbReference>